<dbReference type="AlphaFoldDB" id="A0AA82N841"/>
<dbReference type="WBParaSite" id="Smp_349850.1">
    <property type="protein sequence ID" value="Smp_349850.1"/>
    <property type="gene ID" value="Smp_349850"/>
</dbReference>
<accession>A0AA82N841</accession>
<proteinExistence type="predicted"/>
<evidence type="ECO:0000313" key="1">
    <source>
        <dbReference type="Proteomes" id="UP000008854"/>
    </source>
</evidence>
<keyword evidence="1" id="KW-1185">Reference proteome</keyword>
<reference evidence="2" key="2">
    <citation type="submission" date="2023-11" db="UniProtKB">
        <authorList>
            <consortium name="WormBaseParasite"/>
        </authorList>
    </citation>
    <scope>IDENTIFICATION</scope>
    <source>
        <strain evidence="2">Puerto Rican</strain>
    </source>
</reference>
<protein>
    <submittedName>
        <fullName evidence="2">Uncharacterized protein</fullName>
    </submittedName>
</protein>
<reference evidence="1" key="1">
    <citation type="journal article" date="2012" name="PLoS Negl. Trop. Dis.">
        <title>A systematically improved high quality genome and transcriptome of the human blood fluke Schistosoma mansoni.</title>
        <authorList>
            <person name="Protasio A.V."/>
            <person name="Tsai I.J."/>
            <person name="Babbage A."/>
            <person name="Nichol S."/>
            <person name="Hunt M."/>
            <person name="Aslett M.A."/>
            <person name="De Silva N."/>
            <person name="Velarde G.S."/>
            <person name="Anderson T.J."/>
            <person name="Clark R.C."/>
            <person name="Davidson C."/>
            <person name="Dillon G.P."/>
            <person name="Holroyd N.E."/>
            <person name="LoVerde P.T."/>
            <person name="Lloyd C."/>
            <person name="McQuillan J."/>
            <person name="Oliveira G."/>
            <person name="Otto T.D."/>
            <person name="Parker-Manuel S.J."/>
            <person name="Quail M.A."/>
            <person name="Wilson R.A."/>
            <person name="Zerlotini A."/>
            <person name="Dunne D.W."/>
            <person name="Berriman M."/>
        </authorList>
    </citation>
    <scope>NUCLEOTIDE SEQUENCE [LARGE SCALE GENOMIC DNA]</scope>
    <source>
        <strain evidence="1">Puerto Rican</strain>
    </source>
</reference>
<sequence>MNGKIQTNNAKIQSTYPKQKQNIYKIDQNELV</sequence>
<name>A0AA82N841_SCHMA</name>
<evidence type="ECO:0000313" key="2">
    <source>
        <dbReference type="WBParaSite" id="Smp_349850.1"/>
    </source>
</evidence>
<dbReference type="Proteomes" id="UP000008854">
    <property type="component" value="Unassembled WGS sequence"/>
</dbReference>
<organism evidence="1 2">
    <name type="scientific">Schistosoma mansoni</name>
    <name type="common">Blood fluke</name>
    <dbReference type="NCBI Taxonomy" id="6183"/>
    <lineage>
        <taxon>Eukaryota</taxon>
        <taxon>Metazoa</taxon>
        <taxon>Spiralia</taxon>
        <taxon>Lophotrochozoa</taxon>
        <taxon>Platyhelminthes</taxon>
        <taxon>Trematoda</taxon>
        <taxon>Digenea</taxon>
        <taxon>Strigeidida</taxon>
        <taxon>Schistosomatoidea</taxon>
        <taxon>Schistosomatidae</taxon>
        <taxon>Schistosoma</taxon>
    </lineage>
</organism>